<dbReference type="EMBL" id="CP132968">
    <property type="protein sequence ID" value="WMD16393.1"/>
    <property type="molecule type" value="Genomic_DNA"/>
</dbReference>
<dbReference type="Proteomes" id="UP001243496">
    <property type="component" value="Chromosome"/>
</dbReference>
<dbReference type="GeneID" id="92742461"/>
<organism evidence="2 3">
    <name type="scientific">Anaerostipes hadrus</name>
    <dbReference type="NCBI Taxonomy" id="649756"/>
    <lineage>
        <taxon>Bacteria</taxon>
        <taxon>Bacillati</taxon>
        <taxon>Bacillota</taxon>
        <taxon>Clostridia</taxon>
        <taxon>Lachnospirales</taxon>
        <taxon>Lachnospiraceae</taxon>
        <taxon>Anaerostipes</taxon>
    </lineage>
</organism>
<name>A0AAQ3JI46_ANAHA</name>
<evidence type="ECO:0000313" key="2">
    <source>
        <dbReference type="EMBL" id="WMD16393.1"/>
    </source>
</evidence>
<accession>A0AAQ3JI46</accession>
<proteinExistence type="predicted"/>
<dbReference type="AlphaFoldDB" id="A0AAQ3JI46"/>
<gene>
    <name evidence="2" type="ORF">RBI15_13715</name>
</gene>
<evidence type="ECO:0000256" key="1">
    <source>
        <dbReference type="SAM" id="Phobius"/>
    </source>
</evidence>
<evidence type="ECO:0000313" key="3">
    <source>
        <dbReference type="Proteomes" id="UP001243496"/>
    </source>
</evidence>
<dbReference type="RefSeq" id="WP_044924457.1">
    <property type="nucleotide sequence ID" value="NZ_CP132968.1"/>
</dbReference>
<sequence length="62" mass="7309">MAATDLLSAVYVIVTLIFIYSKRKEIMRLYNDFWDRFIPALKRGEHPEKVSYKTVEEKGDVL</sequence>
<keyword evidence="1" id="KW-0472">Membrane</keyword>
<keyword evidence="1" id="KW-1133">Transmembrane helix</keyword>
<protein>
    <submittedName>
        <fullName evidence="2">Uncharacterized protein</fullName>
    </submittedName>
</protein>
<feature type="transmembrane region" description="Helical" evidence="1">
    <location>
        <begin position="6"/>
        <end position="21"/>
    </location>
</feature>
<keyword evidence="1" id="KW-0812">Transmembrane</keyword>
<reference evidence="2" key="1">
    <citation type="submission" date="2023-08" db="EMBL/GenBank/DDBJ databases">
        <title>Complete Genome Sequences of butyrate producing Anaerostipes hadrus strains BA1 and GIF7 isolated from the terminal ileum of a healthy lean male.</title>
        <authorList>
            <person name="Low A."/>
            <person name="Sheludchenko M."/>
            <person name="Cheng H.E."/>
            <person name="Koh X.Q."/>
            <person name="Lee J."/>
        </authorList>
    </citation>
    <scope>NUCLEOTIDE SEQUENCE</scope>
    <source>
        <strain evidence="2">BA1</strain>
    </source>
</reference>